<protein>
    <submittedName>
        <fullName evidence="1">Uncharacterized protein</fullName>
    </submittedName>
</protein>
<feature type="non-terminal residue" evidence="1">
    <location>
        <position position="1"/>
    </location>
</feature>
<proteinExistence type="predicted"/>
<gene>
    <name evidence="1" type="ORF">MAR_005053</name>
</gene>
<evidence type="ECO:0000313" key="1">
    <source>
        <dbReference type="EMBL" id="WAR14948.1"/>
    </source>
</evidence>
<reference evidence="1" key="1">
    <citation type="submission" date="2022-11" db="EMBL/GenBank/DDBJ databases">
        <title>Centuries of genome instability and evolution in soft-shell clam transmissible cancer (bioRxiv).</title>
        <authorList>
            <person name="Hart S.F.M."/>
            <person name="Yonemitsu M.A."/>
            <person name="Giersch R.M."/>
            <person name="Beal B.F."/>
            <person name="Arriagada G."/>
            <person name="Davis B.W."/>
            <person name="Ostrander E.A."/>
            <person name="Goff S.P."/>
            <person name="Metzger M.J."/>
        </authorList>
    </citation>
    <scope>NUCLEOTIDE SEQUENCE</scope>
    <source>
        <strain evidence="1">MELC-2E11</strain>
        <tissue evidence="1">Siphon/mantle</tissue>
    </source>
</reference>
<accession>A0ABY7F2I5</accession>
<evidence type="ECO:0000313" key="2">
    <source>
        <dbReference type="Proteomes" id="UP001164746"/>
    </source>
</evidence>
<dbReference type="Proteomes" id="UP001164746">
    <property type="component" value="Chromosome 9"/>
</dbReference>
<organism evidence="1 2">
    <name type="scientific">Mya arenaria</name>
    <name type="common">Soft-shell clam</name>
    <dbReference type="NCBI Taxonomy" id="6604"/>
    <lineage>
        <taxon>Eukaryota</taxon>
        <taxon>Metazoa</taxon>
        <taxon>Spiralia</taxon>
        <taxon>Lophotrochozoa</taxon>
        <taxon>Mollusca</taxon>
        <taxon>Bivalvia</taxon>
        <taxon>Autobranchia</taxon>
        <taxon>Heteroconchia</taxon>
        <taxon>Euheterodonta</taxon>
        <taxon>Imparidentia</taxon>
        <taxon>Neoheterodontei</taxon>
        <taxon>Myida</taxon>
        <taxon>Myoidea</taxon>
        <taxon>Myidae</taxon>
        <taxon>Mya</taxon>
    </lineage>
</organism>
<dbReference type="EMBL" id="CP111020">
    <property type="protein sequence ID" value="WAR14948.1"/>
    <property type="molecule type" value="Genomic_DNA"/>
</dbReference>
<keyword evidence="2" id="KW-1185">Reference proteome</keyword>
<name>A0ABY7F2I5_MYAAR</name>
<sequence>MNEDLKKAVLYWFLVEECLYTWVEDINIHRTLEVMTVSILSNHSDDASFDQFWDVLDNKLDTLDVGEPTAPKEREYAKGASVVQLSPSGTGNASVNHIGNAFVNHMGNASVNHIGNACFNHMGNACINHIGNACFNHMGNACINHIGNACINHIGNACINHMGNACINHIVNACFNRMGNASVNHIGNACVNHMGNASVNHIAIENDFSNIQWMLTICQ</sequence>